<keyword evidence="6" id="KW-0963">Cytoplasm</keyword>
<evidence type="ECO:0000256" key="2">
    <source>
        <dbReference type="ARBA" id="ARBA00021428"/>
    </source>
</evidence>
<evidence type="ECO:0000256" key="1">
    <source>
        <dbReference type="ARBA" id="ARBA00009206"/>
    </source>
</evidence>
<organism evidence="10 11">
    <name type="scientific">Thermocladium modestius</name>
    <dbReference type="NCBI Taxonomy" id="62609"/>
    <lineage>
        <taxon>Archaea</taxon>
        <taxon>Thermoproteota</taxon>
        <taxon>Thermoprotei</taxon>
        <taxon>Thermoproteales</taxon>
        <taxon>Thermoproteaceae</taxon>
        <taxon>Thermocladium</taxon>
    </lineage>
</organism>
<dbReference type="SUPFAM" id="SSF55205">
    <property type="entry name" value="EPT/RTPC-like"/>
    <property type="match status" value="1"/>
</dbReference>
<accession>A0A830GVM8</accession>
<proteinExistence type="inferred from homology"/>
<evidence type="ECO:0000256" key="3">
    <source>
        <dbReference type="ARBA" id="ARBA00022598"/>
    </source>
</evidence>
<evidence type="ECO:0000259" key="8">
    <source>
        <dbReference type="Pfam" id="PF01137"/>
    </source>
</evidence>
<dbReference type="GO" id="GO:0006396">
    <property type="term" value="P:RNA processing"/>
    <property type="evidence" value="ECO:0007669"/>
    <property type="project" value="UniProtKB-UniRule"/>
</dbReference>
<comment type="subcellular location">
    <subcellularLocation>
        <location evidence="6">Cytoplasm</location>
    </subcellularLocation>
</comment>
<dbReference type="GO" id="GO:0005737">
    <property type="term" value="C:cytoplasm"/>
    <property type="evidence" value="ECO:0007669"/>
    <property type="project" value="UniProtKB-SubCell"/>
</dbReference>
<feature type="binding site" evidence="6">
    <location>
        <position position="100"/>
    </location>
    <ligand>
        <name>ATP</name>
        <dbReference type="ChEBI" id="CHEBI:30616"/>
    </ligand>
</feature>
<evidence type="ECO:0000256" key="5">
    <source>
        <dbReference type="ARBA" id="ARBA00022840"/>
    </source>
</evidence>
<dbReference type="InterPro" id="IPR017770">
    <property type="entry name" value="RNA3'_term_phos_cyc_type_1"/>
</dbReference>
<sequence length="340" mass="35721">MLEIDGSMGEGGGQVLRTAVALSAAMGVPVRIRNIRAKRGNPGLGMQHFTAVTAAAEISNAEVSGLRVGSTELTFKPGSISCRNRSFDVGTAGSVSLVIQTVLPILAAAGCESTIEIKGGTDVPMAPPIDYMANIVIPNLRLMGIETSIRVRQRGHYPRGGGLVELSIHSSKPRGLSLGDSQLERIGGISHATELPRHVAIRQANAASRALTELGTRVDIGVEVSRGLGAGSGVVVWALFSDGHRMGGDSLGERGKPAEQVGMEAARRLIEAVRSGAHFDPNMGDMLPTYAALSGEKSRYTVSQVTAHLVTNVEVVKLMGVDARLDLGRGMAEVIIWPHL</sequence>
<evidence type="ECO:0000256" key="6">
    <source>
        <dbReference type="HAMAP-Rule" id="MF_00200"/>
    </source>
</evidence>
<comment type="caution">
    <text evidence="6">Lacks conserved residue(s) required for the propagation of feature annotation.</text>
</comment>
<dbReference type="PROSITE" id="PS01287">
    <property type="entry name" value="RTC"/>
    <property type="match status" value="1"/>
</dbReference>
<dbReference type="EMBL" id="BMNL01000002">
    <property type="protein sequence ID" value="GGP20669.1"/>
    <property type="molecule type" value="Genomic_DNA"/>
</dbReference>
<dbReference type="FunFam" id="3.30.360.20:FF:000002">
    <property type="entry name" value="RNA terminal phosphate cyclase-like 1"/>
    <property type="match status" value="1"/>
</dbReference>
<feature type="domain" description="RNA 3'-terminal phosphate cyclase" evidence="8">
    <location>
        <begin position="8"/>
        <end position="319"/>
    </location>
</feature>
<dbReference type="Pfam" id="PF01137">
    <property type="entry name" value="RTC"/>
    <property type="match status" value="1"/>
</dbReference>
<dbReference type="InterPro" id="IPR020719">
    <property type="entry name" value="RNA3'_term_phos_cycl-like_CS"/>
</dbReference>
<dbReference type="Gene3D" id="3.65.10.20">
    <property type="entry name" value="RNA 3'-terminal phosphate cyclase domain"/>
    <property type="match status" value="1"/>
</dbReference>
<keyword evidence="11" id="KW-1185">Reference proteome</keyword>
<dbReference type="PANTHER" id="PTHR11096:SF0">
    <property type="entry name" value="RNA 3'-TERMINAL PHOSPHATE CYCLASE"/>
    <property type="match status" value="1"/>
</dbReference>
<reference evidence="10" key="2">
    <citation type="submission" date="2020-09" db="EMBL/GenBank/DDBJ databases">
        <authorList>
            <person name="Sun Q."/>
            <person name="Ohkuma M."/>
        </authorList>
    </citation>
    <scope>NUCLEOTIDE SEQUENCE</scope>
    <source>
        <strain evidence="10">JCM 10088</strain>
    </source>
</reference>
<dbReference type="InterPro" id="IPR023797">
    <property type="entry name" value="RNA3'_phos_cyclase_dom"/>
</dbReference>
<dbReference type="NCBIfam" id="TIGR03399">
    <property type="entry name" value="RNA_3prim_cycl"/>
    <property type="match status" value="1"/>
</dbReference>
<dbReference type="Pfam" id="PF05189">
    <property type="entry name" value="RTC_insert"/>
    <property type="match status" value="1"/>
</dbReference>
<dbReference type="OrthoDB" id="7994at2157"/>
<comment type="similarity">
    <text evidence="1 6">Belongs to the RNA 3'-terminal cyclase family. Type 1 subfamily.</text>
</comment>
<comment type="catalytic activity">
    <reaction evidence="6">
        <text>a 3'-end 3'-phospho-ribonucleotide-RNA + ATP = a 3'-end 2',3'-cyclophospho-ribonucleotide-RNA + AMP + diphosphate</text>
        <dbReference type="Rhea" id="RHEA:23976"/>
        <dbReference type="Rhea" id="RHEA-COMP:10463"/>
        <dbReference type="Rhea" id="RHEA-COMP:10464"/>
        <dbReference type="ChEBI" id="CHEBI:30616"/>
        <dbReference type="ChEBI" id="CHEBI:33019"/>
        <dbReference type="ChEBI" id="CHEBI:83062"/>
        <dbReference type="ChEBI" id="CHEBI:83064"/>
        <dbReference type="ChEBI" id="CHEBI:456215"/>
        <dbReference type="EC" id="6.5.1.4"/>
    </reaction>
</comment>
<comment type="function">
    <text evidence="6">Catalyzes the conversion of 3'-phosphate to a 2',3'-cyclic phosphodiester at the end of RNA. The mechanism of action of the enzyme occurs in 3 steps: (A) adenylation of the enzyme by ATP; (B) transfer of adenylate to an RNA-N3'P to produce RNA-N3'PP5'A; (C) and attack of the adjacent 2'-hydroxyl on the 3'-phosphorus in the diester linkage to produce the cyclic end product. The biological role of this enzyme is unknown but it is likely to function in some aspects of cellular RNA processing.</text>
</comment>
<feature type="active site" description="Tele-AMP-histidine intermediate" evidence="6">
    <location>
        <position position="308"/>
    </location>
</feature>
<evidence type="ECO:0000256" key="7">
    <source>
        <dbReference type="NCBIfam" id="TIGR03399"/>
    </source>
</evidence>
<dbReference type="Gene3D" id="3.30.360.20">
    <property type="entry name" value="RNA 3'-terminal phosphate cyclase, insert domain"/>
    <property type="match status" value="1"/>
</dbReference>
<feature type="domain" description="RNA 3'-terminal phosphate cyclase insert" evidence="9">
    <location>
        <begin position="182"/>
        <end position="273"/>
    </location>
</feature>
<dbReference type="InterPro" id="IPR000228">
    <property type="entry name" value="RNA3'_term_phos_cyc"/>
</dbReference>
<evidence type="ECO:0000313" key="10">
    <source>
        <dbReference type="EMBL" id="GGP20669.1"/>
    </source>
</evidence>
<reference evidence="10" key="1">
    <citation type="journal article" date="2014" name="Int. J. Syst. Evol. Microbiol.">
        <title>Complete genome sequence of Corynebacterium casei LMG S-19264T (=DSM 44701T), isolated from a smear-ripened cheese.</title>
        <authorList>
            <consortium name="US DOE Joint Genome Institute (JGI-PGF)"/>
            <person name="Walter F."/>
            <person name="Albersmeier A."/>
            <person name="Kalinowski J."/>
            <person name="Ruckert C."/>
        </authorList>
    </citation>
    <scope>NUCLEOTIDE SEQUENCE</scope>
    <source>
        <strain evidence="10">JCM 10088</strain>
    </source>
</reference>
<keyword evidence="3 6" id="KW-0436">Ligase</keyword>
<dbReference type="InterPro" id="IPR037136">
    <property type="entry name" value="RNA3'_phos_cyclase_dom_sf"/>
</dbReference>
<keyword evidence="4 6" id="KW-0547">Nucleotide-binding</keyword>
<dbReference type="InterPro" id="IPR013791">
    <property type="entry name" value="RNA3'-term_phos_cycl_insert"/>
</dbReference>
<evidence type="ECO:0000313" key="11">
    <source>
        <dbReference type="Proteomes" id="UP000610960"/>
    </source>
</evidence>
<evidence type="ECO:0000256" key="4">
    <source>
        <dbReference type="ARBA" id="ARBA00022741"/>
    </source>
</evidence>
<dbReference type="HAMAP" id="MF_00200">
    <property type="entry name" value="RTC"/>
    <property type="match status" value="1"/>
</dbReference>
<dbReference type="SUPFAM" id="SSF52913">
    <property type="entry name" value="RNA 3'-terminal phosphate cyclase, RPTC, insert domain"/>
    <property type="match status" value="1"/>
</dbReference>
<dbReference type="AlphaFoldDB" id="A0A830GVM8"/>
<protein>
    <recommendedName>
        <fullName evidence="2 6">RNA 3'-terminal phosphate cyclase</fullName>
        <shortName evidence="6">RNA cyclase</shortName>
        <shortName evidence="6">RNA-3'-phosphate cyclase</shortName>
        <ecNumber evidence="6 7">6.5.1.4</ecNumber>
    </recommendedName>
</protein>
<name>A0A830GVM8_9CREN</name>
<keyword evidence="5 6" id="KW-0067">ATP-binding</keyword>
<dbReference type="Proteomes" id="UP000610960">
    <property type="component" value="Unassembled WGS sequence"/>
</dbReference>
<dbReference type="RefSeq" id="WP_188596288.1">
    <property type="nucleotide sequence ID" value="NZ_BMNL01000002.1"/>
</dbReference>
<dbReference type="InterPro" id="IPR013792">
    <property type="entry name" value="RNA3'P_cycl/enolpyr_Trfase_a/b"/>
</dbReference>
<comment type="caution">
    <text evidence="10">The sequence shown here is derived from an EMBL/GenBank/DDBJ whole genome shotgun (WGS) entry which is preliminary data.</text>
</comment>
<dbReference type="PIRSF" id="PIRSF005378">
    <property type="entry name" value="RNA3'_term_phos_cycl_euk"/>
    <property type="match status" value="1"/>
</dbReference>
<gene>
    <name evidence="6" type="primary">rtcA</name>
    <name evidence="10" type="ORF">GCM10007981_09680</name>
</gene>
<dbReference type="PANTHER" id="PTHR11096">
    <property type="entry name" value="RNA 3' TERMINAL PHOSPHATE CYCLASE"/>
    <property type="match status" value="1"/>
</dbReference>
<dbReference type="GO" id="GO:0005524">
    <property type="term" value="F:ATP binding"/>
    <property type="evidence" value="ECO:0007669"/>
    <property type="project" value="UniProtKB-KW"/>
</dbReference>
<evidence type="ECO:0000259" key="9">
    <source>
        <dbReference type="Pfam" id="PF05189"/>
    </source>
</evidence>
<dbReference type="EC" id="6.5.1.4" evidence="6 7"/>
<dbReference type="GO" id="GO:0003963">
    <property type="term" value="F:RNA-3'-phosphate cyclase activity"/>
    <property type="evidence" value="ECO:0007669"/>
    <property type="project" value="UniProtKB-UniRule"/>
</dbReference>
<dbReference type="InterPro" id="IPR036553">
    <property type="entry name" value="RPTC_insert"/>
</dbReference>